<feature type="domain" description="DUF4365" evidence="2">
    <location>
        <begin position="11"/>
        <end position="124"/>
    </location>
</feature>
<evidence type="ECO:0000256" key="1">
    <source>
        <dbReference type="PROSITE-ProRule" id="PRU00339"/>
    </source>
</evidence>
<dbReference type="PROSITE" id="PS50005">
    <property type="entry name" value="TPR"/>
    <property type="match status" value="1"/>
</dbReference>
<dbReference type="SMART" id="SM00028">
    <property type="entry name" value="TPR"/>
    <property type="match status" value="3"/>
</dbReference>
<dbReference type="SUPFAM" id="SSF48452">
    <property type="entry name" value="TPR-like"/>
    <property type="match status" value="1"/>
</dbReference>
<dbReference type="RefSeq" id="WP_090409702.1">
    <property type="nucleotide sequence ID" value="NZ_FNDQ01000018.1"/>
</dbReference>
<organism evidence="3 4">
    <name type="scientific">Myroides phaeus</name>
    <dbReference type="NCBI Taxonomy" id="702745"/>
    <lineage>
        <taxon>Bacteria</taxon>
        <taxon>Pseudomonadati</taxon>
        <taxon>Bacteroidota</taxon>
        <taxon>Flavobacteriia</taxon>
        <taxon>Flavobacteriales</taxon>
        <taxon>Flavobacteriaceae</taxon>
        <taxon>Myroides</taxon>
    </lineage>
</organism>
<dbReference type="InterPro" id="IPR011990">
    <property type="entry name" value="TPR-like_helical_dom_sf"/>
</dbReference>
<gene>
    <name evidence="3" type="ORF">SAMN05421818_11823</name>
</gene>
<dbReference type="InterPro" id="IPR025375">
    <property type="entry name" value="DUF4365"/>
</dbReference>
<keyword evidence="1" id="KW-0802">TPR repeat</keyword>
<name>A0A1G8FQB6_9FLAO</name>
<feature type="repeat" description="TPR" evidence="1">
    <location>
        <begin position="354"/>
        <end position="387"/>
    </location>
</feature>
<dbReference type="Pfam" id="PF14280">
    <property type="entry name" value="DUF4365"/>
    <property type="match status" value="1"/>
</dbReference>
<evidence type="ECO:0000259" key="2">
    <source>
        <dbReference type="Pfam" id="PF14280"/>
    </source>
</evidence>
<dbReference type="InterPro" id="IPR019734">
    <property type="entry name" value="TPR_rpt"/>
</dbReference>
<evidence type="ECO:0000313" key="3">
    <source>
        <dbReference type="EMBL" id="SDH84284.1"/>
    </source>
</evidence>
<protein>
    <recommendedName>
        <fullName evidence="2">DUF4365 domain-containing protein</fullName>
    </recommendedName>
</protein>
<sequence>MAKRTRTHILEEESIREFHNIIPSNWLIREKNKDYGIDCEIEIFDKNGQDTGLVFWVQLKATDSNKKQTITNYSFPRNKIEQFLSYDVPVLIVRYSSFNKQIYFKWVIKNIQKKEVTKNINISFRSFDIWHEGTPAIIVDQLKIQRSLKKGKIYFPLTTFISIDPDCNKNLPVINFLNLKTYFELRHEYFSISKNEATSQLTVLIIENDIYLNIGNLVVTKINFTLDELKDINNITLQNHILIALAEVLFEVGEHDLGQYLVLENNLLDILYQSPGTIIELLPSLLHGQNVGRILEKLNVLLINDEDKKDNFLECFISLVLVNNKNKGELEAYEVFMQTQLQIALNLKDKNLIGTNYYNIGNYYRIKEDYSTALEYYFKARIFNPDYKNRSYFYQEIAGIFFLLKRFLYSSYFYKKSIELNDDINVKLCYGEALMHTGKFLEAMNIFQDYINNSLNDIRKEGILLHHCLSFFLEEGYPPKQQRNSKKANTYLHEQKYKEALEEDLLSPLACFNKGIYESHKLNYYQAFNYFIFSALLDKSDIEAWVLAVVCSINFKGNENFSLLFYSTIQVAYYYNNNLFLIELHKRLTLKNNLLADRFIMVVEQIIEEIDEPTNIIRIFGQDDLFCE</sequence>
<keyword evidence="4" id="KW-1185">Reference proteome</keyword>
<proteinExistence type="predicted"/>
<reference evidence="4" key="1">
    <citation type="submission" date="2016-10" db="EMBL/GenBank/DDBJ databases">
        <authorList>
            <person name="Varghese N."/>
            <person name="Submissions S."/>
        </authorList>
    </citation>
    <scope>NUCLEOTIDE SEQUENCE [LARGE SCALE GENOMIC DNA]</scope>
    <source>
        <strain evidence="4">DSM 23313</strain>
    </source>
</reference>
<evidence type="ECO:0000313" key="4">
    <source>
        <dbReference type="Proteomes" id="UP000243588"/>
    </source>
</evidence>
<dbReference type="Gene3D" id="1.25.40.10">
    <property type="entry name" value="Tetratricopeptide repeat domain"/>
    <property type="match status" value="1"/>
</dbReference>
<accession>A0A1G8FQB6</accession>
<dbReference type="AlphaFoldDB" id="A0A1G8FQB6"/>
<dbReference type="Proteomes" id="UP000243588">
    <property type="component" value="Unassembled WGS sequence"/>
</dbReference>
<dbReference type="EMBL" id="FNDQ01000018">
    <property type="protein sequence ID" value="SDH84284.1"/>
    <property type="molecule type" value="Genomic_DNA"/>
</dbReference>
<dbReference type="STRING" id="702745.SAMN05421818_11823"/>